<dbReference type="PANTHER" id="PTHR43065:SF10">
    <property type="entry name" value="PEROXIDE STRESS-ACTIVATED HISTIDINE KINASE MAK3"/>
    <property type="match status" value="1"/>
</dbReference>
<dbReference type="NCBIfam" id="TIGR00229">
    <property type="entry name" value="sensory_box"/>
    <property type="match status" value="1"/>
</dbReference>
<dbReference type="GO" id="GO:0000155">
    <property type="term" value="F:phosphorelay sensor kinase activity"/>
    <property type="evidence" value="ECO:0007669"/>
    <property type="project" value="InterPro"/>
</dbReference>
<keyword evidence="6" id="KW-0418">Kinase</keyword>
<comment type="catalytic activity">
    <reaction evidence="1">
        <text>ATP + protein L-histidine = ADP + protein N-phospho-L-histidine.</text>
        <dbReference type="EC" id="2.7.13.3"/>
    </reaction>
</comment>
<dbReference type="Pfam" id="PF00512">
    <property type="entry name" value="HisKA"/>
    <property type="match status" value="1"/>
</dbReference>
<keyword evidence="3" id="KW-0597">Phosphoprotein</keyword>
<feature type="transmembrane region" description="Helical" evidence="9">
    <location>
        <begin position="43"/>
        <end position="63"/>
    </location>
</feature>
<dbReference type="SMART" id="SM00388">
    <property type="entry name" value="HisKA"/>
    <property type="match status" value="1"/>
</dbReference>
<name>A0A8J6T8A8_9BACT</name>
<evidence type="ECO:0000256" key="8">
    <source>
        <dbReference type="ARBA" id="ARBA00023012"/>
    </source>
</evidence>
<dbReference type="SUPFAM" id="SSF47384">
    <property type="entry name" value="Homodimeric domain of signal transducing histidine kinase"/>
    <property type="match status" value="1"/>
</dbReference>
<feature type="transmembrane region" description="Helical" evidence="9">
    <location>
        <begin position="160"/>
        <end position="182"/>
    </location>
</feature>
<feature type="domain" description="PAS" evidence="11">
    <location>
        <begin position="207"/>
        <end position="247"/>
    </location>
</feature>
<dbReference type="PANTHER" id="PTHR43065">
    <property type="entry name" value="SENSOR HISTIDINE KINASE"/>
    <property type="match status" value="1"/>
</dbReference>
<dbReference type="InterPro" id="IPR036890">
    <property type="entry name" value="HATPase_C_sf"/>
</dbReference>
<accession>A0A8J6T8A8</accession>
<dbReference type="Gene3D" id="3.30.450.20">
    <property type="entry name" value="PAS domain"/>
    <property type="match status" value="1"/>
</dbReference>
<comment type="caution">
    <text evidence="12">The sequence shown here is derived from an EMBL/GenBank/DDBJ whole genome shotgun (WGS) entry which is preliminary data.</text>
</comment>
<evidence type="ECO:0000256" key="6">
    <source>
        <dbReference type="ARBA" id="ARBA00022777"/>
    </source>
</evidence>
<dbReference type="EMBL" id="JACNLL010000060">
    <property type="protein sequence ID" value="MBC8199679.1"/>
    <property type="molecule type" value="Genomic_DNA"/>
</dbReference>
<evidence type="ECO:0000313" key="13">
    <source>
        <dbReference type="Proteomes" id="UP000603545"/>
    </source>
</evidence>
<keyword evidence="9" id="KW-0472">Membrane</keyword>
<evidence type="ECO:0000256" key="5">
    <source>
        <dbReference type="ARBA" id="ARBA00022741"/>
    </source>
</evidence>
<dbReference type="SUPFAM" id="SSF55874">
    <property type="entry name" value="ATPase domain of HSP90 chaperone/DNA topoisomerase II/histidine kinase"/>
    <property type="match status" value="1"/>
</dbReference>
<reference evidence="12 13" key="1">
    <citation type="submission" date="2020-08" db="EMBL/GenBank/DDBJ databases">
        <title>Bridging the membrane lipid divide: bacteria of the FCB group superphylum have the potential to synthesize archaeal ether lipids.</title>
        <authorList>
            <person name="Villanueva L."/>
            <person name="Von Meijenfeldt F.A.B."/>
            <person name="Westbye A.B."/>
            <person name="Yadav S."/>
            <person name="Hopmans E.C."/>
            <person name="Dutilh B.E."/>
            <person name="Sinninghe Damste J.S."/>
        </authorList>
    </citation>
    <scope>NUCLEOTIDE SEQUENCE [LARGE SCALE GENOMIC DNA]</scope>
    <source>
        <strain evidence="12">NIOZ-UU82</strain>
    </source>
</reference>
<dbReference type="SMART" id="SM00387">
    <property type="entry name" value="HATPase_c"/>
    <property type="match status" value="1"/>
</dbReference>
<dbReference type="Gene3D" id="3.30.565.10">
    <property type="entry name" value="Histidine kinase-like ATPase, C-terminal domain"/>
    <property type="match status" value="1"/>
</dbReference>
<dbReference type="InterPro" id="IPR036097">
    <property type="entry name" value="HisK_dim/P_sf"/>
</dbReference>
<dbReference type="PROSITE" id="PS50109">
    <property type="entry name" value="HIS_KIN"/>
    <property type="match status" value="1"/>
</dbReference>
<evidence type="ECO:0000259" key="11">
    <source>
        <dbReference type="PROSITE" id="PS50112"/>
    </source>
</evidence>
<gene>
    <name evidence="12" type="ORF">H8E80_06500</name>
</gene>
<proteinExistence type="predicted"/>
<dbReference type="EC" id="2.7.13.3" evidence="2"/>
<dbReference type="InterPro" id="IPR004358">
    <property type="entry name" value="Sig_transdc_His_kin-like_C"/>
</dbReference>
<keyword evidence="9" id="KW-0812">Transmembrane</keyword>
<evidence type="ECO:0000256" key="3">
    <source>
        <dbReference type="ARBA" id="ARBA00022553"/>
    </source>
</evidence>
<dbReference type="Proteomes" id="UP000603545">
    <property type="component" value="Unassembled WGS sequence"/>
</dbReference>
<dbReference type="InterPro" id="IPR005467">
    <property type="entry name" value="His_kinase_dom"/>
</dbReference>
<dbReference type="SUPFAM" id="SSF55785">
    <property type="entry name" value="PYP-like sensor domain (PAS domain)"/>
    <property type="match status" value="1"/>
</dbReference>
<evidence type="ECO:0000256" key="2">
    <source>
        <dbReference type="ARBA" id="ARBA00012438"/>
    </source>
</evidence>
<evidence type="ECO:0000256" key="1">
    <source>
        <dbReference type="ARBA" id="ARBA00000085"/>
    </source>
</evidence>
<keyword evidence="5" id="KW-0547">Nucleotide-binding</keyword>
<dbReference type="PRINTS" id="PR00344">
    <property type="entry name" value="BCTRLSENSOR"/>
</dbReference>
<organism evidence="12 13">
    <name type="scientific">Candidatus Desulfaltia bathyphila</name>
    <dbReference type="NCBI Taxonomy" id="2841697"/>
    <lineage>
        <taxon>Bacteria</taxon>
        <taxon>Pseudomonadati</taxon>
        <taxon>Thermodesulfobacteriota</taxon>
        <taxon>Desulfobacteria</taxon>
        <taxon>Desulfobacterales</taxon>
        <taxon>Desulfobacterales incertae sedis</taxon>
        <taxon>Candidatus Desulfaltia</taxon>
    </lineage>
</organism>
<dbReference type="SMART" id="SM00091">
    <property type="entry name" value="PAS"/>
    <property type="match status" value="1"/>
</dbReference>
<keyword evidence="7" id="KW-0067">ATP-binding</keyword>
<dbReference type="Gene3D" id="1.10.287.130">
    <property type="match status" value="1"/>
</dbReference>
<dbReference type="GO" id="GO:0005524">
    <property type="term" value="F:ATP binding"/>
    <property type="evidence" value="ECO:0007669"/>
    <property type="project" value="UniProtKB-KW"/>
</dbReference>
<evidence type="ECO:0000259" key="10">
    <source>
        <dbReference type="PROSITE" id="PS50109"/>
    </source>
</evidence>
<feature type="transmembrane region" description="Helical" evidence="9">
    <location>
        <begin position="12"/>
        <end position="31"/>
    </location>
</feature>
<dbReference type="InterPro" id="IPR003661">
    <property type="entry name" value="HisK_dim/P_dom"/>
</dbReference>
<dbReference type="CDD" id="cd00082">
    <property type="entry name" value="HisKA"/>
    <property type="match status" value="1"/>
</dbReference>
<keyword evidence="4" id="KW-0808">Transferase</keyword>
<dbReference type="AlphaFoldDB" id="A0A8J6T8A8"/>
<dbReference type="Pfam" id="PF25323">
    <property type="entry name" value="6TM_PilS"/>
    <property type="match status" value="1"/>
</dbReference>
<feature type="transmembrane region" description="Helical" evidence="9">
    <location>
        <begin position="75"/>
        <end position="92"/>
    </location>
</feature>
<feature type="transmembrane region" description="Helical" evidence="9">
    <location>
        <begin position="121"/>
        <end position="140"/>
    </location>
</feature>
<dbReference type="Pfam" id="PF13426">
    <property type="entry name" value="PAS_9"/>
    <property type="match status" value="1"/>
</dbReference>
<dbReference type="CDD" id="cd00130">
    <property type="entry name" value="PAS"/>
    <property type="match status" value="1"/>
</dbReference>
<keyword evidence="8" id="KW-0902">Two-component regulatory system</keyword>
<dbReference type="InterPro" id="IPR003594">
    <property type="entry name" value="HATPase_dom"/>
</dbReference>
<dbReference type="PROSITE" id="PS50112">
    <property type="entry name" value="PAS"/>
    <property type="match status" value="1"/>
</dbReference>
<feature type="transmembrane region" description="Helical" evidence="9">
    <location>
        <begin position="98"/>
        <end position="116"/>
    </location>
</feature>
<evidence type="ECO:0000256" key="9">
    <source>
        <dbReference type="SAM" id="Phobius"/>
    </source>
</evidence>
<evidence type="ECO:0000313" key="12">
    <source>
        <dbReference type="EMBL" id="MBC8199679.1"/>
    </source>
</evidence>
<protein>
    <recommendedName>
        <fullName evidence="2">histidine kinase</fullName>
        <ecNumber evidence="2">2.7.13.3</ecNumber>
    </recommendedName>
</protein>
<dbReference type="InterPro" id="IPR035965">
    <property type="entry name" value="PAS-like_dom_sf"/>
</dbReference>
<dbReference type="InterPro" id="IPR000014">
    <property type="entry name" value="PAS"/>
</dbReference>
<evidence type="ECO:0000256" key="4">
    <source>
        <dbReference type="ARBA" id="ARBA00022679"/>
    </source>
</evidence>
<evidence type="ECO:0000256" key="7">
    <source>
        <dbReference type="ARBA" id="ARBA00022840"/>
    </source>
</evidence>
<feature type="domain" description="Histidine kinase" evidence="10">
    <location>
        <begin position="330"/>
        <end position="540"/>
    </location>
</feature>
<sequence length="540" mass="61090">MQDNSLKRRLRWLIFFRVVIATFLLGIATFIRIKAAESSLQTAFAPVYFIVALTYVFSFACLFIPKIIKNIRVNIYLQSLLDLSLITGLVYVTGGIESIYSVFYPLVIIYSALFLAGRGGLISASASSIFYGLLLDLEYYGFIQPASPSGYDYDFDAGYVFSRIFIHIVSFYIIALLTSFAARQEKKTRDLLAEKESAFDQLDLLHRSIIESVDTGILTVDLHGDIKSFNTGAEKITGFLRSEVINKKIDNIFSSLSGMMNGKSPWKQERRFEITDSGKILGCSVSPLVDRNREKIGNILIFQDLTVVKEMEREIEKNKRLAFVGGMAAGLAHEIRNPLASISGPIQMLSKNLRLDETDRRLMQIILRGKDRLEGFVKDFLLLARPKQSERKDIDVKAIIDDALKSLRFSTEWHEHIEVNKNLCNQTNIYGNKAEIRQVIWNLILNAVQAMPEKGILKIETRQVFNNKKKYLEILISDTGCGIEEKNQDKVFEPFYTTKENGTGLGMAIVNRIVESHMGKVRIKSKLGKGTDCIVLLPQE</sequence>
<dbReference type="Pfam" id="PF02518">
    <property type="entry name" value="HATPase_c"/>
    <property type="match status" value="1"/>
</dbReference>
<keyword evidence="9" id="KW-1133">Transmembrane helix</keyword>